<evidence type="ECO:0000313" key="2">
    <source>
        <dbReference type="EMBL" id="AZG76334.1"/>
    </source>
</evidence>
<organism evidence="2 3">
    <name type="scientific">Methylocystis rosea</name>
    <dbReference type="NCBI Taxonomy" id="173366"/>
    <lineage>
        <taxon>Bacteria</taxon>
        <taxon>Pseudomonadati</taxon>
        <taxon>Pseudomonadota</taxon>
        <taxon>Alphaproteobacteria</taxon>
        <taxon>Hyphomicrobiales</taxon>
        <taxon>Methylocystaceae</taxon>
        <taxon>Methylocystis</taxon>
    </lineage>
</organism>
<reference evidence="2 3" key="1">
    <citation type="submission" date="2018-11" db="EMBL/GenBank/DDBJ databases">
        <title>Genome squencing of methanotrophic bacteria isolated from alkaline groundwater in Korea.</title>
        <authorList>
            <person name="Nguyen L.N."/>
        </authorList>
    </citation>
    <scope>NUCLEOTIDE SEQUENCE [LARGE SCALE GENOMIC DNA]</scope>
    <source>
        <strain evidence="2 3">GW6</strain>
    </source>
</reference>
<dbReference type="KEGG" id="mros:EHO51_06100"/>
<protein>
    <submittedName>
        <fullName evidence="2">Uncharacterized protein</fullName>
    </submittedName>
</protein>
<dbReference type="RefSeq" id="WP_124738151.1">
    <property type="nucleotide sequence ID" value="NZ_CP034086.1"/>
</dbReference>
<sequence>MMHERVKGVPAVEWPYNAVTLGAPFKVLLHDGVTFGVDNSGEKTVCIKDPFALINAVVRARVLHPRKLSGEEIKFVRRSIGAKSRSVAEFLDMTPEHFSRCESGAKAFSAASEKHFRMAAYVSSFLEDPSAFFLPAELLRQPKPSKEAKISAAVIHRWFLSLKIETVFDPNEELRFEFHRGSTADESSCGNDNGDWRGNDRIAA</sequence>
<dbReference type="AlphaFoldDB" id="A0A3G8M3W0"/>
<feature type="region of interest" description="Disordered" evidence="1">
    <location>
        <begin position="182"/>
        <end position="204"/>
    </location>
</feature>
<gene>
    <name evidence="2" type="ORF">EHO51_06100</name>
</gene>
<evidence type="ECO:0000313" key="3">
    <source>
        <dbReference type="Proteomes" id="UP000273982"/>
    </source>
</evidence>
<name>A0A3G8M3W0_9HYPH</name>
<dbReference type="Proteomes" id="UP000273982">
    <property type="component" value="Chromosome"/>
</dbReference>
<evidence type="ECO:0000256" key="1">
    <source>
        <dbReference type="SAM" id="MobiDB-lite"/>
    </source>
</evidence>
<feature type="compositionally biased region" description="Basic and acidic residues" evidence="1">
    <location>
        <begin position="194"/>
        <end position="204"/>
    </location>
</feature>
<accession>A0A3G8M3W0</accession>
<dbReference type="EMBL" id="CP034086">
    <property type="protein sequence ID" value="AZG76334.1"/>
    <property type="molecule type" value="Genomic_DNA"/>
</dbReference>
<proteinExistence type="predicted"/>